<feature type="region of interest" description="Disordered" evidence="4">
    <location>
        <begin position="594"/>
        <end position="635"/>
    </location>
</feature>
<dbReference type="InterPro" id="IPR028889">
    <property type="entry name" value="USP"/>
</dbReference>
<feature type="compositionally biased region" description="Basic residues" evidence="4">
    <location>
        <begin position="99"/>
        <end position="108"/>
    </location>
</feature>
<feature type="domain" description="Ubiquitin-like" evidence="5">
    <location>
        <begin position="1108"/>
        <end position="1181"/>
    </location>
</feature>
<evidence type="ECO:0000313" key="7">
    <source>
        <dbReference type="EMBL" id="ORY72576.1"/>
    </source>
</evidence>
<feature type="region of interest" description="Disordered" evidence="4">
    <location>
        <begin position="1081"/>
        <end position="1117"/>
    </location>
</feature>
<evidence type="ECO:0000256" key="3">
    <source>
        <dbReference type="ARBA" id="ARBA00022833"/>
    </source>
</evidence>
<dbReference type="InterPro" id="IPR033841">
    <property type="entry name" value="Pep_USP48"/>
</dbReference>
<feature type="domain" description="USP" evidence="6">
    <location>
        <begin position="167"/>
        <end position="510"/>
    </location>
</feature>
<accession>A0A1Y2EMW4</accession>
<dbReference type="InterPro" id="IPR001876">
    <property type="entry name" value="Znf_RanBP2"/>
</dbReference>
<dbReference type="GO" id="GO:0008270">
    <property type="term" value="F:zinc ion binding"/>
    <property type="evidence" value="ECO:0007669"/>
    <property type="project" value="UniProtKB-KW"/>
</dbReference>
<dbReference type="InterPro" id="IPR000626">
    <property type="entry name" value="Ubiquitin-like_dom"/>
</dbReference>
<feature type="compositionally biased region" description="Polar residues" evidence="4">
    <location>
        <begin position="675"/>
        <end position="706"/>
    </location>
</feature>
<dbReference type="InterPro" id="IPR038765">
    <property type="entry name" value="Papain-like_cys_pep_sf"/>
</dbReference>
<dbReference type="InterPro" id="IPR018200">
    <property type="entry name" value="USP_CS"/>
</dbReference>
<keyword evidence="2" id="KW-0863">Zinc-finger</keyword>
<dbReference type="InterPro" id="IPR029071">
    <property type="entry name" value="Ubiquitin-like_domsf"/>
</dbReference>
<dbReference type="EMBL" id="MCGR01000051">
    <property type="protein sequence ID" value="ORY72576.1"/>
    <property type="molecule type" value="Genomic_DNA"/>
</dbReference>
<feature type="compositionally biased region" description="Basic and acidic residues" evidence="4">
    <location>
        <begin position="611"/>
        <end position="628"/>
    </location>
</feature>
<dbReference type="Proteomes" id="UP000193467">
    <property type="component" value="Unassembled WGS sequence"/>
</dbReference>
<dbReference type="SUPFAM" id="SSF143791">
    <property type="entry name" value="DUSP-like"/>
    <property type="match status" value="1"/>
</dbReference>
<protein>
    <recommendedName>
        <fullName evidence="9">Ubiquitinyl hydrolase 1</fullName>
    </recommendedName>
</protein>
<dbReference type="GO" id="GO:0005634">
    <property type="term" value="C:nucleus"/>
    <property type="evidence" value="ECO:0007669"/>
    <property type="project" value="TreeGrafter"/>
</dbReference>
<proteinExistence type="predicted"/>
<dbReference type="GO" id="GO:0004843">
    <property type="term" value="F:cysteine-type deubiquitinase activity"/>
    <property type="evidence" value="ECO:0007669"/>
    <property type="project" value="InterPro"/>
</dbReference>
<feature type="region of interest" description="Disordered" evidence="4">
    <location>
        <begin position="1203"/>
        <end position="1329"/>
    </location>
</feature>
<dbReference type="InterPro" id="IPR001394">
    <property type="entry name" value="Peptidase_C19_UCH"/>
</dbReference>
<feature type="compositionally biased region" description="Basic residues" evidence="4">
    <location>
        <begin position="1"/>
        <end position="10"/>
    </location>
</feature>
<dbReference type="SMART" id="SM00213">
    <property type="entry name" value="UBQ"/>
    <property type="match status" value="1"/>
</dbReference>
<dbReference type="SUPFAM" id="SSF54001">
    <property type="entry name" value="Cysteine proteinases"/>
    <property type="match status" value="1"/>
</dbReference>
<feature type="compositionally biased region" description="Acidic residues" evidence="4">
    <location>
        <begin position="1313"/>
        <end position="1324"/>
    </location>
</feature>
<reference evidence="7 8" key="1">
    <citation type="submission" date="2016-07" db="EMBL/GenBank/DDBJ databases">
        <title>Pervasive Adenine N6-methylation of Active Genes in Fungi.</title>
        <authorList>
            <consortium name="DOE Joint Genome Institute"/>
            <person name="Mondo S.J."/>
            <person name="Dannebaum R.O."/>
            <person name="Kuo R.C."/>
            <person name="Labutti K."/>
            <person name="Haridas S."/>
            <person name="Kuo A."/>
            <person name="Salamov A."/>
            <person name="Ahrendt S.R."/>
            <person name="Lipzen A."/>
            <person name="Sullivan W."/>
            <person name="Andreopoulos W.B."/>
            <person name="Clum A."/>
            <person name="Lindquist E."/>
            <person name="Daum C."/>
            <person name="Ramamoorthy G.K."/>
            <person name="Gryganskyi A."/>
            <person name="Culley D."/>
            <person name="Magnuson J.K."/>
            <person name="James T.Y."/>
            <person name="O'Malley M.A."/>
            <person name="Stajich J.E."/>
            <person name="Spatafora J.W."/>
            <person name="Visel A."/>
            <person name="Grigoriev I.V."/>
        </authorList>
    </citation>
    <scope>NUCLEOTIDE SEQUENCE [LARGE SCALE GENOMIC DNA]</scope>
    <source>
        <strain evidence="7 8">62-1032</strain>
    </source>
</reference>
<dbReference type="GO" id="GO:0005829">
    <property type="term" value="C:cytosol"/>
    <property type="evidence" value="ECO:0007669"/>
    <property type="project" value="TreeGrafter"/>
</dbReference>
<feature type="compositionally biased region" description="Low complexity" evidence="4">
    <location>
        <begin position="1081"/>
        <end position="1094"/>
    </location>
</feature>
<dbReference type="Pfam" id="PF00443">
    <property type="entry name" value="UCH"/>
    <property type="match status" value="1"/>
</dbReference>
<dbReference type="CDD" id="cd02668">
    <property type="entry name" value="Peptidase_C19L"/>
    <property type="match status" value="1"/>
</dbReference>
<dbReference type="PANTHER" id="PTHR24006">
    <property type="entry name" value="UBIQUITIN CARBOXYL-TERMINAL HYDROLASE"/>
    <property type="match status" value="1"/>
</dbReference>
<evidence type="ECO:0000256" key="2">
    <source>
        <dbReference type="ARBA" id="ARBA00022771"/>
    </source>
</evidence>
<dbReference type="InterPro" id="IPR050164">
    <property type="entry name" value="Peptidase_C19"/>
</dbReference>
<evidence type="ECO:0008006" key="9">
    <source>
        <dbReference type="Google" id="ProtNLM"/>
    </source>
</evidence>
<dbReference type="PROSITE" id="PS00973">
    <property type="entry name" value="USP_2"/>
    <property type="match status" value="1"/>
</dbReference>
<organism evidence="7 8">
    <name type="scientific">Leucosporidium creatinivorum</name>
    <dbReference type="NCBI Taxonomy" id="106004"/>
    <lineage>
        <taxon>Eukaryota</taxon>
        <taxon>Fungi</taxon>
        <taxon>Dikarya</taxon>
        <taxon>Basidiomycota</taxon>
        <taxon>Pucciniomycotina</taxon>
        <taxon>Microbotryomycetes</taxon>
        <taxon>Leucosporidiales</taxon>
        <taxon>Leucosporidium</taxon>
    </lineage>
</organism>
<gene>
    <name evidence="7" type="ORF">BCR35DRAFT_307589</name>
</gene>
<evidence type="ECO:0000256" key="1">
    <source>
        <dbReference type="ARBA" id="ARBA00022723"/>
    </source>
</evidence>
<dbReference type="STRING" id="106004.A0A1Y2EMW4"/>
<evidence type="ECO:0000259" key="6">
    <source>
        <dbReference type="PROSITE" id="PS50235"/>
    </source>
</evidence>
<keyword evidence="3" id="KW-0862">Zinc</keyword>
<dbReference type="Pfam" id="PF00240">
    <property type="entry name" value="ubiquitin"/>
    <property type="match status" value="1"/>
</dbReference>
<feature type="compositionally biased region" description="Polar residues" evidence="4">
    <location>
        <begin position="1103"/>
        <end position="1117"/>
    </location>
</feature>
<evidence type="ECO:0000313" key="8">
    <source>
        <dbReference type="Proteomes" id="UP000193467"/>
    </source>
</evidence>
<dbReference type="GO" id="GO:0016579">
    <property type="term" value="P:protein deubiquitination"/>
    <property type="evidence" value="ECO:0007669"/>
    <property type="project" value="InterPro"/>
</dbReference>
<evidence type="ECO:0000256" key="4">
    <source>
        <dbReference type="SAM" id="MobiDB-lite"/>
    </source>
</evidence>
<feature type="compositionally biased region" description="Low complexity" evidence="4">
    <location>
        <begin position="22"/>
        <end position="32"/>
    </location>
</feature>
<feature type="region of interest" description="Disordered" evidence="4">
    <location>
        <begin position="1"/>
        <end position="115"/>
    </location>
</feature>
<dbReference type="Gene3D" id="3.90.70.10">
    <property type="entry name" value="Cysteine proteinases"/>
    <property type="match status" value="1"/>
</dbReference>
<sequence length="1358" mass="149871">MAPKRSKPKASIKSDYLATVTSDDSGLDSSSGPHQLTSEQLTRAYGLAPPPANSPEYSLLLRTCPPKWNDDSAPEQSKRSSPEVITIDSDDDEPPKQLKNIKRGSKGKGKADDDHACSHELCNNNPRCLNWLGQDKWESSVQAMKSFSKVAGLGIDPSNARQDDIPVGLRNLGATCYANSFLQVWFRDVPFRAGVYACLPPDNGNVEASPLFQLQVLFAFLQTSQQAVYDPEPLVASLRLDQNEQQDAQEFAKLFTQRLDHEFKKQGARLSAEGGNPDVANLVQTQFEGKMTYGTKCKTCLTSSERVEDFHELEVNLKANCKLEDRIRATLKEEELSGDNQYSCGSCHCKRDATRFTRIETLPPVLHFSLLRFVFNTKEFTRSKSQHSISYPLKLDMGQYLPPDAQGRRPQAWYDLKGVLMHKGKSAHHGHYVAQVQDETEKKWFLFDDEDVSLIDDLNGPDLFDEDGERVQAKKKAVKPNKPGAGFTRDDNGSVLPKSKDAYMLVYTKRPPAASAAVAIPEPPPLAAAKVEELDQKHAALVDEFKARETAIKFDFEKAREAKRSVYRNWDVSAEDEDSFLVDKSELRRWVGQGLAVPKSKAKSSSPSAADKGKGKESPAVEEQHKEASTSTSAADDIEAAAKIANEALGIAPTTSPKASAKLENGAEDVEMREATTTTNGVDQAQVDGSRSSITTTLAGDTSTDSKGSDAIEEMQVDEDGHSSKILSNVGVLCQHDLLDPLKAEQVKRVSQVGVMNLRELGVEIEPKLLVNKDFCRECAWGIAADSFYNRDHDAHVHDFEKEVKARDVDENPAYISRSWLTDWKRTNPKMHVKHTSVDPAPDDAPYQHDVVCEHGKLQPDVKRYTLIPDTAAALLSTIFLTWEVITDSSGLRLCKDCSDAQNEAKASAKEMQDLAKKEKPMFKSFEEHLQPRIYGGGLVVLSNQNNYVIPRSFAREWLNWSRKPATAERPTTVDNDQFMCIHGRVVIDLDREAERPELAAVVTEKQWNALVKSYNASPPVKIFEDEPGKFLTSPAVCDKCLQAKREDFSSAQLAIKTLGEEDFDKDGRRKIRSSSPVEISIKGKGKSTTTTSGRHSAAHTYGQGSRQSARVKQKSSITSKKDLRYIDMKKGDLVKDLKVQISNRFFIPTICQRLFYQNQELESEQTVDEIGLFDGATLELYEVAEDDPDLSKLDDTIDDAALSKGKGKNKRAREEGFGGTGLAGGWDQSQERKDSVEVMEVDSGADAPAEEREDDDDDDHAIVPVSGSKRPRRSTSSAGGGGSTSGASSKRSSTSSTKKSSKGGKKKKDQMDVDEQEEEEAGEEGPLTCDRCTLINEVGAEVCIACDSVLLPPGVSF</sequence>
<dbReference type="PROSITE" id="PS00972">
    <property type="entry name" value="USP_1"/>
    <property type="match status" value="1"/>
</dbReference>
<dbReference type="Gene3D" id="3.10.20.90">
    <property type="entry name" value="Phosphatidylinositol 3-kinase Catalytic Subunit, Chain A, domain 1"/>
    <property type="match status" value="1"/>
</dbReference>
<dbReference type="PROSITE" id="PS50053">
    <property type="entry name" value="UBIQUITIN_2"/>
    <property type="match status" value="1"/>
</dbReference>
<dbReference type="InterPro" id="IPR035927">
    <property type="entry name" value="DUSP-like_sf"/>
</dbReference>
<dbReference type="OrthoDB" id="289038at2759"/>
<evidence type="ECO:0000259" key="5">
    <source>
        <dbReference type="PROSITE" id="PS50053"/>
    </source>
</evidence>
<feature type="region of interest" description="Disordered" evidence="4">
    <location>
        <begin position="655"/>
        <end position="709"/>
    </location>
</feature>
<dbReference type="SMART" id="SM00547">
    <property type="entry name" value="ZnF_RBZ"/>
    <property type="match status" value="1"/>
</dbReference>
<name>A0A1Y2EMW4_9BASI</name>
<dbReference type="InParanoid" id="A0A1Y2EMW4"/>
<dbReference type="SUPFAM" id="SSF54236">
    <property type="entry name" value="Ubiquitin-like"/>
    <property type="match status" value="1"/>
</dbReference>
<comment type="caution">
    <text evidence="7">The sequence shown here is derived from an EMBL/GenBank/DDBJ whole genome shotgun (WGS) entry which is preliminary data.</text>
</comment>
<keyword evidence="1" id="KW-0479">Metal-binding</keyword>
<dbReference type="PROSITE" id="PS50235">
    <property type="entry name" value="USP_3"/>
    <property type="match status" value="1"/>
</dbReference>
<feature type="compositionally biased region" description="Basic residues" evidence="4">
    <location>
        <begin position="1300"/>
        <end position="1309"/>
    </location>
</feature>
<feature type="compositionally biased region" description="Low complexity" evidence="4">
    <location>
        <begin position="1286"/>
        <end position="1299"/>
    </location>
</feature>
<keyword evidence="8" id="KW-1185">Reference proteome</keyword>